<dbReference type="Proteomes" id="UP000595895">
    <property type="component" value="Chromosome"/>
</dbReference>
<sequence>MHLAALPDAEVAVLLRERPDLAAPAVSSFTALAARAGGRSSVEAVLARLDGPTLAVAQQVVADAQQTAPAAGTPEAQSPDARSRPPEEAPSPARPPETLEAASGARSTALRGPQQSQAAAVQSPTQASASVAAAPQDQSLCAERPVRLSQRLGLETTAAAASLALLERLALLADGAPVTGLLEALAPAAGAPPRPYPVVPPDTEALLRLPAEVVAAESARHAEEAVRLVAALLVEWGQEGGTILRGGGVGARVLTRTAQALGADQPTTATVIELAAAAGLLGLDEEGSSWVPSATARDWAQASVPERWAVLAAAWAGSLRTPWLVGSRGDEGSLRPALHDGVEAAWAGALRRRLLRLLASLPQGAAVDPAWVRAALTFARPRRPFPPGSVSAVLAEARLLGLTGAGAPSRAGLALAAVTLPVAGSSPEQVAACGLSGSAAAVAKVTDAVPHRATWPDEPADAVLTPLEEALAADLSTPVDLLLVQSDLTAVVPGRPVPELAALLEVAGVVESRDPALTVRFTPDSVRAALDQGHTGRSLLAALAEFSPAPLPGALEVLVQDVERRHGGVRVRAVAAVLRVADPATAAGLLADPGLAGLGLTEVAPGVLAATATPGQVLRVLRAKGLAPVLEDAAGQVLLAGRNPVGRRRAAPPPSRPGGLLEARHRVQGERELVAFVRRLRAGQAELERGGSAAGAATDPVHALALLRQALAARTPVRLVVADPAGGTQERRVRVLAVEEGRVRLADLSRQTELTVAVHRIVSVSPR</sequence>
<dbReference type="KEGG" id="awe:JG540_09105"/>
<keyword evidence="4" id="KW-1185">Reference proteome</keyword>
<evidence type="ECO:0000313" key="3">
    <source>
        <dbReference type="EMBL" id="QQM68461.1"/>
    </source>
</evidence>
<dbReference type="EMBL" id="CP066802">
    <property type="protein sequence ID" value="QQM68461.1"/>
    <property type="molecule type" value="Genomic_DNA"/>
</dbReference>
<keyword evidence="3" id="KW-0378">Hydrolase</keyword>
<keyword evidence="3" id="KW-0547">Nucleotide-binding</keyword>
<feature type="domain" description="Helicase XPB/Ssl2 N-terminal" evidence="2">
    <location>
        <begin position="482"/>
        <end position="603"/>
    </location>
</feature>
<name>A0A7T7S2W5_9ACTO</name>
<feature type="compositionally biased region" description="Low complexity" evidence="1">
    <location>
        <begin position="65"/>
        <end position="77"/>
    </location>
</feature>
<dbReference type="AlphaFoldDB" id="A0A7T7S2W5"/>
<keyword evidence="3" id="KW-0067">ATP-binding</keyword>
<dbReference type="Pfam" id="PF13625">
    <property type="entry name" value="Helicase_C_3"/>
    <property type="match status" value="1"/>
</dbReference>
<feature type="region of interest" description="Disordered" evidence="1">
    <location>
        <begin position="65"/>
        <end position="137"/>
    </location>
</feature>
<proteinExistence type="predicted"/>
<gene>
    <name evidence="3" type="ORF">JG540_09105</name>
</gene>
<evidence type="ECO:0000256" key="1">
    <source>
        <dbReference type="SAM" id="MobiDB-lite"/>
    </source>
</evidence>
<dbReference type="GO" id="GO:0004386">
    <property type="term" value="F:helicase activity"/>
    <property type="evidence" value="ECO:0007669"/>
    <property type="project" value="UniProtKB-KW"/>
</dbReference>
<organism evidence="3 4">
    <name type="scientific">Actinomyces weissii</name>
    <dbReference type="NCBI Taxonomy" id="675090"/>
    <lineage>
        <taxon>Bacteria</taxon>
        <taxon>Bacillati</taxon>
        <taxon>Actinomycetota</taxon>
        <taxon>Actinomycetes</taxon>
        <taxon>Actinomycetales</taxon>
        <taxon>Actinomycetaceae</taxon>
        <taxon>Actinomyces</taxon>
    </lineage>
</organism>
<evidence type="ECO:0000259" key="2">
    <source>
        <dbReference type="Pfam" id="PF13625"/>
    </source>
</evidence>
<dbReference type="InterPro" id="IPR032830">
    <property type="entry name" value="XPB/Ssl2_N"/>
</dbReference>
<protein>
    <submittedName>
        <fullName evidence="3">Helicase-associated domain-containing protein</fullName>
    </submittedName>
</protein>
<keyword evidence="3" id="KW-0347">Helicase</keyword>
<reference evidence="3 4" key="1">
    <citation type="submission" date="2020-12" db="EMBL/GenBank/DDBJ databases">
        <authorList>
            <person name="Zhou J."/>
        </authorList>
    </citation>
    <scope>NUCLEOTIDE SEQUENCE [LARGE SCALE GENOMIC DNA]</scope>
    <source>
        <strain evidence="3 4">CCUG 61299</strain>
    </source>
</reference>
<accession>A0A7T7S2W5</accession>
<feature type="compositionally biased region" description="Low complexity" evidence="1">
    <location>
        <begin position="113"/>
        <end position="137"/>
    </location>
</feature>
<evidence type="ECO:0000313" key="4">
    <source>
        <dbReference type="Proteomes" id="UP000595895"/>
    </source>
</evidence>